<dbReference type="GO" id="GO:0022857">
    <property type="term" value="F:transmembrane transporter activity"/>
    <property type="evidence" value="ECO:0007669"/>
    <property type="project" value="InterPro"/>
</dbReference>
<feature type="domain" description="Major facilitator superfamily (MFS) profile" evidence="20">
    <location>
        <begin position="80"/>
        <end position="478"/>
    </location>
</feature>
<comment type="function">
    <text evidence="17">Lysosomal dipeptide uniporter that selectively exports lysine, arginine or histidine-containing dipeptides with a net positive charge from the lysosome lumen into the cytosol. Could play a role in a specific type of protein O-glycosylation indirectly regulating macrophages migration and tissue invasion. Also essential for liver homeostasis.</text>
</comment>
<evidence type="ECO:0000256" key="17">
    <source>
        <dbReference type="ARBA" id="ARBA00045709"/>
    </source>
</evidence>
<evidence type="ECO:0000256" key="4">
    <source>
        <dbReference type="ARBA" id="ARBA00044881"/>
    </source>
</evidence>
<keyword evidence="19" id="KW-0812">Transmembrane</keyword>
<feature type="transmembrane region" description="Helical" evidence="19">
    <location>
        <begin position="204"/>
        <end position="229"/>
    </location>
</feature>
<comment type="subcellular location">
    <subcellularLocation>
        <location evidence="1">Membrane</location>
        <topology evidence="1">Multi-pass membrane protein</topology>
    </subcellularLocation>
</comment>
<dbReference type="AlphaFoldDB" id="A0A0C9LRW1"/>
<comment type="catalytic activity">
    <reaction evidence="7">
        <text>L-alpha-aminoacyl-L-lysine(out) = L-alpha-aminoacyl-L-lysine(in)</text>
        <dbReference type="Rhea" id="RHEA:79383"/>
        <dbReference type="ChEBI" id="CHEBI:229966"/>
    </reaction>
</comment>
<feature type="transmembrane region" description="Helical" evidence="19">
    <location>
        <begin position="386"/>
        <end position="410"/>
    </location>
</feature>
<evidence type="ECO:0000313" key="22">
    <source>
        <dbReference type="Proteomes" id="UP000053815"/>
    </source>
</evidence>
<comment type="catalytic activity">
    <reaction evidence="2">
        <text>L-lysyl-L-alanine(out) = L-lysyl-L-alanine(in)</text>
        <dbReference type="Rhea" id="RHEA:79399"/>
        <dbReference type="ChEBI" id="CHEBI:229954"/>
    </reaction>
</comment>
<feature type="transmembrane region" description="Helical" evidence="19">
    <location>
        <begin position="422"/>
        <end position="441"/>
    </location>
</feature>
<keyword evidence="22" id="KW-1185">Reference proteome</keyword>
<dbReference type="SUPFAM" id="SSF103473">
    <property type="entry name" value="MFS general substrate transporter"/>
    <property type="match status" value="1"/>
</dbReference>
<evidence type="ECO:0000256" key="9">
    <source>
        <dbReference type="ARBA" id="ARBA00044899"/>
    </source>
</evidence>
<accession>A0A0C9LRW1</accession>
<evidence type="ECO:0000256" key="14">
    <source>
        <dbReference type="ARBA" id="ARBA00044924"/>
    </source>
</evidence>
<reference evidence="21" key="1">
    <citation type="submission" date="2014-09" db="EMBL/GenBank/DDBJ databases">
        <title>Draft genome sequence of an oleaginous Mucoromycotina fungus Mucor ambiguus NBRC6742.</title>
        <authorList>
            <person name="Takeda I."/>
            <person name="Yamane N."/>
            <person name="Morita T."/>
            <person name="Tamano K."/>
            <person name="Machida M."/>
            <person name="Baker S."/>
            <person name="Koike H."/>
        </authorList>
    </citation>
    <scope>NUCLEOTIDE SEQUENCE</scope>
    <source>
        <strain evidence="21">NBRC 6742</strain>
    </source>
</reference>
<dbReference type="OrthoDB" id="424834at2759"/>
<dbReference type="Pfam" id="PF07690">
    <property type="entry name" value="MFS_1"/>
    <property type="match status" value="1"/>
</dbReference>
<dbReference type="InterPro" id="IPR020846">
    <property type="entry name" value="MFS_dom"/>
</dbReference>
<feature type="transmembrane region" description="Helical" evidence="19">
    <location>
        <begin position="144"/>
        <end position="167"/>
    </location>
</feature>
<evidence type="ECO:0000256" key="18">
    <source>
        <dbReference type="ARBA" id="ARBA00046376"/>
    </source>
</evidence>
<organism evidence="21">
    <name type="scientific">Mucor ambiguus</name>
    <dbReference type="NCBI Taxonomy" id="91626"/>
    <lineage>
        <taxon>Eukaryota</taxon>
        <taxon>Fungi</taxon>
        <taxon>Fungi incertae sedis</taxon>
        <taxon>Mucoromycota</taxon>
        <taxon>Mucoromycotina</taxon>
        <taxon>Mucoromycetes</taxon>
        <taxon>Mucorales</taxon>
        <taxon>Mucorineae</taxon>
        <taxon>Mucoraceae</taxon>
        <taxon>Mucor</taxon>
    </lineage>
</organism>
<feature type="transmembrane region" description="Helical" evidence="19">
    <location>
        <begin position="78"/>
        <end position="95"/>
    </location>
</feature>
<evidence type="ECO:0000313" key="21">
    <source>
        <dbReference type="EMBL" id="GAN02345.1"/>
    </source>
</evidence>
<dbReference type="InterPro" id="IPR011701">
    <property type="entry name" value="MFS"/>
</dbReference>
<dbReference type="InterPro" id="IPR052187">
    <property type="entry name" value="MFSD1"/>
</dbReference>
<evidence type="ECO:0000256" key="12">
    <source>
        <dbReference type="ARBA" id="ARBA00044912"/>
    </source>
</evidence>
<dbReference type="STRING" id="91626.A0A0C9LRW1"/>
<dbReference type="Gene3D" id="1.20.1250.20">
    <property type="entry name" value="MFS general substrate transporter like domains"/>
    <property type="match status" value="2"/>
</dbReference>
<feature type="transmembrane region" description="Helical" evidence="19">
    <location>
        <begin position="235"/>
        <end position="260"/>
    </location>
</feature>
<comment type="catalytic activity">
    <reaction evidence="6">
        <text>L-lysyl-L-alpha-amino acid(out) = L-lysyl-L-alpha-amino acid(in)</text>
        <dbReference type="Rhea" id="RHEA:79387"/>
        <dbReference type="ChEBI" id="CHEBI:229965"/>
    </reaction>
</comment>
<comment type="catalytic activity">
    <reaction evidence="10">
        <text>L-lysyl-L-lysine(out) = L-lysyl-L-lysine(in)</text>
        <dbReference type="Rhea" id="RHEA:79403"/>
        <dbReference type="ChEBI" id="CHEBI:229956"/>
    </reaction>
</comment>
<evidence type="ECO:0000256" key="13">
    <source>
        <dbReference type="ARBA" id="ARBA00044919"/>
    </source>
</evidence>
<feature type="transmembrane region" description="Helical" evidence="19">
    <location>
        <begin position="330"/>
        <end position="350"/>
    </location>
</feature>
<evidence type="ECO:0000256" key="11">
    <source>
        <dbReference type="ARBA" id="ARBA00044903"/>
    </source>
</evidence>
<comment type="catalytic activity">
    <reaction evidence="9">
        <text>L-arginyl-L-alpha-amino acid(out) = L-arginyl-L-alpha-amino acid(in)</text>
        <dbReference type="Rhea" id="RHEA:79371"/>
        <dbReference type="ChEBI" id="CHEBI:84315"/>
    </reaction>
</comment>
<evidence type="ECO:0000256" key="3">
    <source>
        <dbReference type="ARBA" id="ARBA00044878"/>
    </source>
</evidence>
<dbReference type="EMBL" id="DF836309">
    <property type="protein sequence ID" value="GAN02345.1"/>
    <property type="molecule type" value="Genomic_DNA"/>
</dbReference>
<comment type="catalytic activity">
    <reaction evidence="11">
        <text>L-arginyl-glycine(out) = L-arginyl-glycine(in)</text>
        <dbReference type="Rhea" id="RHEA:79391"/>
        <dbReference type="ChEBI" id="CHEBI:229955"/>
    </reaction>
</comment>
<feature type="transmembrane region" description="Helical" evidence="19">
    <location>
        <begin position="453"/>
        <end position="474"/>
    </location>
</feature>
<comment type="catalytic activity">
    <reaction evidence="3">
        <text>L-histidyl-glycine(out) = L-histidyl-glycine(in)</text>
        <dbReference type="Rhea" id="RHEA:79395"/>
        <dbReference type="ChEBI" id="CHEBI:229957"/>
    </reaction>
</comment>
<proteinExistence type="predicted"/>
<protein>
    <recommendedName>
        <fullName evidence="15">Lysosomal dipeptide transporter MFSD1</fullName>
    </recommendedName>
    <alternativeName>
        <fullName evidence="16">Major facilitator superfamily domain-containing protein 1</fullName>
    </alternativeName>
</protein>
<keyword evidence="19" id="KW-0472">Membrane</keyword>
<feature type="transmembrane region" description="Helical" evidence="19">
    <location>
        <begin position="289"/>
        <end position="310"/>
    </location>
</feature>
<dbReference type="PROSITE" id="PS50850">
    <property type="entry name" value="MFS"/>
    <property type="match status" value="1"/>
</dbReference>
<comment type="catalytic activity">
    <reaction evidence="14">
        <text>L-lysyl-glycine(out) = L-lysyl-glycine(in)</text>
        <dbReference type="Rhea" id="RHEA:79407"/>
        <dbReference type="ChEBI" id="CHEBI:191202"/>
    </reaction>
</comment>
<comment type="catalytic activity">
    <reaction evidence="4">
        <text>L-alpha-aminoacyl-L-arginine(out) = L-alpha-aminoacyl-L-arginine(in)</text>
        <dbReference type="Rhea" id="RHEA:79367"/>
        <dbReference type="ChEBI" id="CHEBI:229968"/>
    </reaction>
</comment>
<evidence type="ECO:0000256" key="8">
    <source>
        <dbReference type="ARBA" id="ARBA00044898"/>
    </source>
</evidence>
<evidence type="ECO:0000256" key="7">
    <source>
        <dbReference type="ARBA" id="ARBA00044893"/>
    </source>
</evidence>
<sequence>MDEQTPLLKNKQQNACCSSIADNRQPPTTCCSMKMNNDVNGKSACCSSKKKTKPCNGLPPVNDEDYCFLAEQKWEYKGIALACAILLAIGSHFAAHTLGAMKNTIKTEFGISNSQYGVIQSSVAIVNTVLPVVGGIFIDAFGTIPGALLTTLLITSGNVLVALSASFKSLYMMIFGRVLYGIGSGTVVIVQETILSQWFRGRSLAAVLALMLTVSRLASFCAQATVIPIANWTGWYGYGLWFSAGLCIFSMVITLVYIALLRTVSSSAVTCRKQLEVISRKKSFSWSKLMFLPHSFWLIAAMEFLLGGGWGCFLHINSEYVKFRFSYSDAHAAATASVAQILPVVLMPFLGVCVDKFGKRTWMMIGSGAAMLASMLLLEFTETPPLFGMLLFSISLSLGPVGLVSSVPVILPLSLVGTGMGLIKSGTNIGAALFDIATGLLQDADAHKGYDGVILFFISISSLAVAAGVVLHILDRTIYKSVLDRSAREAYRSDENKLNNSRPVPLAPLKANYIYGTTFSAGLHPRVSMRQKVDRLAYALLG</sequence>
<comment type="catalytic activity">
    <reaction evidence="12">
        <text>L-histidyl-L-alpha-amino acid(out) = L-histidyl-L-alpha-amino acid(in)</text>
        <dbReference type="Rhea" id="RHEA:79379"/>
        <dbReference type="ChEBI" id="CHEBI:229964"/>
    </reaction>
</comment>
<gene>
    <name evidence="21" type="ORF">MAM1_0020d01788</name>
</gene>
<comment type="catalytic activity">
    <reaction evidence="5">
        <text>L-alpha-aminoacyl-L-histidine(out) = L-alpha-aminoacyl-L-histidine(in)</text>
        <dbReference type="Rhea" id="RHEA:79375"/>
        <dbReference type="ChEBI" id="CHEBI:229967"/>
    </reaction>
</comment>
<feature type="transmembrane region" description="Helical" evidence="19">
    <location>
        <begin position="116"/>
        <end position="138"/>
    </location>
</feature>
<evidence type="ECO:0000256" key="1">
    <source>
        <dbReference type="ARBA" id="ARBA00004141"/>
    </source>
</evidence>
<dbReference type="GO" id="GO:0016020">
    <property type="term" value="C:membrane"/>
    <property type="evidence" value="ECO:0007669"/>
    <property type="project" value="UniProtKB-SubCell"/>
</dbReference>
<evidence type="ECO:0000259" key="20">
    <source>
        <dbReference type="PROSITE" id="PS50850"/>
    </source>
</evidence>
<evidence type="ECO:0000256" key="6">
    <source>
        <dbReference type="ARBA" id="ARBA00044891"/>
    </source>
</evidence>
<evidence type="ECO:0000256" key="5">
    <source>
        <dbReference type="ARBA" id="ARBA00044884"/>
    </source>
</evidence>
<name>A0A0C9LRW1_9FUNG</name>
<evidence type="ECO:0000256" key="10">
    <source>
        <dbReference type="ARBA" id="ARBA00044900"/>
    </source>
</evidence>
<evidence type="ECO:0000256" key="15">
    <source>
        <dbReference type="ARBA" id="ARBA00044985"/>
    </source>
</evidence>
<dbReference type="Proteomes" id="UP000053815">
    <property type="component" value="Unassembled WGS sequence"/>
</dbReference>
<evidence type="ECO:0000256" key="19">
    <source>
        <dbReference type="SAM" id="Phobius"/>
    </source>
</evidence>
<dbReference type="PANTHER" id="PTHR23512:SF12">
    <property type="entry name" value="TRANSPORTER, PUTATIVE (AFU_ORTHOLOGUE AFUA_4G00260)-RELATED"/>
    <property type="match status" value="1"/>
</dbReference>
<evidence type="ECO:0000256" key="16">
    <source>
        <dbReference type="ARBA" id="ARBA00045018"/>
    </source>
</evidence>
<evidence type="ECO:0000256" key="2">
    <source>
        <dbReference type="ARBA" id="ARBA00044876"/>
    </source>
</evidence>
<keyword evidence="19" id="KW-1133">Transmembrane helix</keyword>
<dbReference type="InterPro" id="IPR036259">
    <property type="entry name" value="MFS_trans_sf"/>
</dbReference>
<comment type="subunit">
    <text evidence="18">Homodimer. Interacts with lysosomal protein GLMP (via lumenal domain); the interaction starts while both proteins are still in the endoplasmic reticulum and is required for stabilization of MFSD1 in lysosomes but has no direct effect on its targeting to lysosomes or transporter activity.</text>
</comment>
<comment type="catalytic activity">
    <reaction evidence="13">
        <text>L-alanyl-L-lysine(out) = L-alanyl-L-lysine(in)</text>
        <dbReference type="Rhea" id="RHEA:79415"/>
        <dbReference type="ChEBI" id="CHEBI:192470"/>
    </reaction>
</comment>
<comment type="catalytic activity">
    <reaction evidence="8">
        <text>L-aspartyl-L-lysine(out) = L-aspartyl-L-lysine(in)</text>
        <dbReference type="Rhea" id="RHEA:79411"/>
        <dbReference type="ChEBI" id="CHEBI:229953"/>
    </reaction>
</comment>
<dbReference type="PANTHER" id="PTHR23512">
    <property type="entry name" value="MAJOR FACILITATOR SUPERFAMILY DOMAIN-CONTAINING PROTEIN 1"/>
    <property type="match status" value="1"/>
</dbReference>
<feature type="transmembrane region" description="Helical" evidence="19">
    <location>
        <begin position="362"/>
        <end position="380"/>
    </location>
</feature>